<keyword evidence="6" id="KW-0670">Pyruvate</keyword>
<evidence type="ECO:0000256" key="3">
    <source>
        <dbReference type="ARBA" id="ARBA00023163"/>
    </source>
</evidence>
<dbReference type="PRINTS" id="PR00035">
    <property type="entry name" value="HTHGNTR"/>
</dbReference>
<evidence type="ECO:0000256" key="2">
    <source>
        <dbReference type="ARBA" id="ARBA00023125"/>
    </source>
</evidence>
<dbReference type="Proteomes" id="UP000823786">
    <property type="component" value="Unassembled WGS sequence"/>
</dbReference>
<dbReference type="PANTHER" id="PTHR43537:SF44">
    <property type="entry name" value="GNTR FAMILY REGULATORY PROTEIN"/>
    <property type="match status" value="1"/>
</dbReference>
<comment type="caution">
    <text evidence="6">The sequence shown here is derived from an EMBL/GenBank/DDBJ whole genome shotgun (WGS) entry which is preliminary data.</text>
</comment>
<protein>
    <submittedName>
        <fullName evidence="6">GntR family transcriptional repressor for pyruvate dehydrogenase complex</fullName>
    </submittedName>
</protein>
<dbReference type="InterPro" id="IPR000524">
    <property type="entry name" value="Tscrpt_reg_HTH_GntR"/>
</dbReference>
<accession>A0ABS4EK03</accession>
<feature type="domain" description="HTH gntR-type" evidence="5">
    <location>
        <begin position="23"/>
        <end position="91"/>
    </location>
</feature>
<reference evidence="6 7" key="1">
    <citation type="submission" date="2021-03" db="EMBL/GenBank/DDBJ databases">
        <title>Genomic Encyclopedia of Type Strains, Phase IV (KMG-IV): sequencing the most valuable type-strain genomes for metagenomic binning, comparative biology and taxonomic classification.</title>
        <authorList>
            <person name="Goeker M."/>
        </authorList>
    </citation>
    <scope>NUCLEOTIDE SEQUENCE [LARGE SCALE GENOMIC DNA]</scope>
    <source>
        <strain evidence="6 7">DSM 26427</strain>
    </source>
</reference>
<dbReference type="InterPro" id="IPR008920">
    <property type="entry name" value="TF_FadR/GntR_C"/>
</dbReference>
<dbReference type="InterPro" id="IPR036390">
    <property type="entry name" value="WH_DNA-bd_sf"/>
</dbReference>
<dbReference type="Gene3D" id="1.10.10.10">
    <property type="entry name" value="Winged helix-like DNA-binding domain superfamily/Winged helix DNA-binding domain"/>
    <property type="match status" value="1"/>
</dbReference>
<evidence type="ECO:0000259" key="5">
    <source>
        <dbReference type="PROSITE" id="PS50949"/>
    </source>
</evidence>
<keyword evidence="7" id="KW-1185">Reference proteome</keyword>
<dbReference type="SMART" id="SM00345">
    <property type="entry name" value="HTH_GNTR"/>
    <property type="match status" value="1"/>
</dbReference>
<keyword evidence="2" id="KW-0238">DNA-binding</keyword>
<gene>
    <name evidence="6" type="ORF">J2Z75_001766</name>
</gene>
<organism evidence="6 7">
    <name type="scientific">Rhizobium herbae</name>
    <dbReference type="NCBI Taxonomy" id="508661"/>
    <lineage>
        <taxon>Bacteria</taxon>
        <taxon>Pseudomonadati</taxon>
        <taxon>Pseudomonadota</taxon>
        <taxon>Alphaproteobacteria</taxon>
        <taxon>Hyphomicrobiales</taxon>
        <taxon>Rhizobiaceae</taxon>
        <taxon>Rhizobium/Agrobacterium group</taxon>
        <taxon>Rhizobium</taxon>
    </lineage>
</organism>
<evidence type="ECO:0000256" key="1">
    <source>
        <dbReference type="ARBA" id="ARBA00023015"/>
    </source>
</evidence>
<dbReference type="SUPFAM" id="SSF48008">
    <property type="entry name" value="GntR ligand-binding domain-like"/>
    <property type="match status" value="1"/>
</dbReference>
<keyword evidence="1" id="KW-0805">Transcription regulation</keyword>
<dbReference type="InterPro" id="IPR036388">
    <property type="entry name" value="WH-like_DNA-bd_sf"/>
</dbReference>
<feature type="region of interest" description="Disordered" evidence="4">
    <location>
        <begin position="1"/>
        <end position="21"/>
    </location>
</feature>
<dbReference type="Pfam" id="PF07729">
    <property type="entry name" value="FCD"/>
    <property type="match status" value="1"/>
</dbReference>
<dbReference type="InterPro" id="IPR011711">
    <property type="entry name" value="GntR_C"/>
</dbReference>
<dbReference type="Pfam" id="PF00392">
    <property type="entry name" value="GntR"/>
    <property type="match status" value="1"/>
</dbReference>
<evidence type="ECO:0000313" key="6">
    <source>
        <dbReference type="EMBL" id="MBP1858270.1"/>
    </source>
</evidence>
<dbReference type="PROSITE" id="PS50949">
    <property type="entry name" value="HTH_GNTR"/>
    <property type="match status" value="1"/>
</dbReference>
<sequence>MAQDAPSIGEPGPNAKPERVKSVRLVDRVFDQLRERIRSGNYPPDSRLPGEHELASIMGVSRPIVRDALGRLREEGMVYSRQGAGTFVSAQASPTTHLAYSPVKTIADIQRCYEFRLTIEPAAAFFAAQRRDEAAIQKIAAALADLREATSHQLHRTDADFVFHRCVTEAANNHYYTASIEALKPHIAVGMHLHGLSLMGPRLGLEKVFEEHNAIYQAIADGRADDAQKAMRLHLEGSRNRLFEDRVLDLSF</sequence>
<proteinExistence type="predicted"/>
<dbReference type="PANTHER" id="PTHR43537">
    <property type="entry name" value="TRANSCRIPTIONAL REGULATOR, GNTR FAMILY"/>
    <property type="match status" value="1"/>
</dbReference>
<dbReference type="Gene3D" id="1.20.120.530">
    <property type="entry name" value="GntR ligand-binding domain-like"/>
    <property type="match status" value="1"/>
</dbReference>
<dbReference type="EMBL" id="JAGGJV010000002">
    <property type="protein sequence ID" value="MBP1858270.1"/>
    <property type="molecule type" value="Genomic_DNA"/>
</dbReference>
<keyword evidence="3" id="KW-0804">Transcription</keyword>
<dbReference type="CDD" id="cd07377">
    <property type="entry name" value="WHTH_GntR"/>
    <property type="match status" value="1"/>
</dbReference>
<name>A0ABS4EK03_9HYPH</name>
<dbReference type="RefSeq" id="WP_209850540.1">
    <property type="nucleotide sequence ID" value="NZ_JAGGJV010000002.1"/>
</dbReference>
<dbReference type="SMART" id="SM00895">
    <property type="entry name" value="FCD"/>
    <property type="match status" value="1"/>
</dbReference>
<evidence type="ECO:0000256" key="4">
    <source>
        <dbReference type="SAM" id="MobiDB-lite"/>
    </source>
</evidence>
<evidence type="ECO:0000313" key="7">
    <source>
        <dbReference type="Proteomes" id="UP000823786"/>
    </source>
</evidence>
<dbReference type="SUPFAM" id="SSF46785">
    <property type="entry name" value="Winged helix' DNA-binding domain"/>
    <property type="match status" value="1"/>
</dbReference>